<name>A0A517YSU4_9BACT</name>
<proteinExistence type="predicted"/>
<dbReference type="OrthoDB" id="5459114at2"/>
<evidence type="ECO:0000256" key="1">
    <source>
        <dbReference type="SAM" id="SignalP"/>
    </source>
</evidence>
<dbReference type="KEGG" id="pcor:KS4_13510"/>
<evidence type="ECO:0008006" key="4">
    <source>
        <dbReference type="Google" id="ProtNLM"/>
    </source>
</evidence>
<feature type="signal peptide" evidence="1">
    <location>
        <begin position="1"/>
        <end position="22"/>
    </location>
</feature>
<keyword evidence="3" id="KW-1185">Reference proteome</keyword>
<reference evidence="2 3" key="1">
    <citation type="submission" date="2019-02" db="EMBL/GenBank/DDBJ databases">
        <title>Deep-cultivation of Planctomycetes and their phenomic and genomic characterization uncovers novel biology.</title>
        <authorList>
            <person name="Wiegand S."/>
            <person name="Jogler M."/>
            <person name="Boedeker C."/>
            <person name="Pinto D."/>
            <person name="Vollmers J."/>
            <person name="Rivas-Marin E."/>
            <person name="Kohn T."/>
            <person name="Peeters S.H."/>
            <person name="Heuer A."/>
            <person name="Rast P."/>
            <person name="Oberbeckmann S."/>
            <person name="Bunk B."/>
            <person name="Jeske O."/>
            <person name="Meyerdierks A."/>
            <person name="Storesund J.E."/>
            <person name="Kallscheuer N."/>
            <person name="Luecker S."/>
            <person name="Lage O.M."/>
            <person name="Pohl T."/>
            <person name="Merkel B.J."/>
            <person name="Hornburger P."/>
            <person name="Mueller R.-W."/>
            <person name="Bruemmer F."/>
            <person name="Labrenz M."/>
            <person name="Spormann A.M."/>
            <person name="Op den Camp H."/>
            <person name="Overmann J."/>
            <person name="Amann R."/>
            <person name="Jetten M.S.M."/>
            <person name="Mascher T."/>
            <person name="Medema M.H."/>
            <person name="Devos D.P."/>
            <person name="Kaster A.-K."/>
            <person name="Ovreas L."/>
            <person name="Rohde M."/>
            <person name="Galperin M.Y."/>
            <person name="Jogler C."/>
        </authorList>
    </citation>
    <scope>NUCLEOTIDE SEQUENCE [LARGE SCALE GENOMIC DNA]</scope>
    <source>
        <strain evidence="2 3">KS4</strain>
    </source>
</reference>
<dbReference type="AlphaFoldDB" id="A0A517YSU4"/>
<evidence type="ECO:0000313" key="2">
    <source>
        <dbReference type="EMBL" id="QDU33305.1"/>
    </source>
</evidence>
<feature type="chain" id="PRO_5022171767" description="DUF3568 family protein" evidence="1">
    <location>
        <begin position="23"/>
        <end position="135"/>
    </location>
</feature>
<dbReference type="InterPro" id="IPR021952">
    <property type="entry name" value="Flpp3-like"/>
</dbReference>
<protein>
    <recommendedName>
        <fullName evidence="4">DUF3568 family protein</fullName>
    </recommendedName>
</protein>
<evidence type="ECO:0000313" key="3">
    <source>
        <dbReference type="Proteomes" id="UP000317369"/>
    </source>
</evidence>
<sequence length="135" mass="14318" precursor="true">MQKMKRLSAVLMLVLVCASGSGCVALALAGIAGAAGMGVAFYMGEYEGYLAANPPQITDAAGDVLRGMGVKIETEASSWDRGKITGLMGNEDEVVIKIRKKSEQMSQVAVRVGVFGDERTSAKLYNQIKARLQSD</sequence>
<dbReference type="PROSITE" id="PS51257">
    <property type="entry name" value="PROKAR_LIPOPROTEIN"/>
    <property type="match status" value="1"/>
</dbReference>
<dbReference type="EMBL" id="CP036425">
    <property type="protein sequence ID" value="QDU33305.1"/>
    <property type="molecule type" value="Genomic_DNA"/>
</dbReference>
<accession>A0A517YSU4</accession>
<organism evidence="2 3">
    <name type="scientific">Poriferisphaera corsica</name>
    <dbReference type="NCBI Taxonomy" id="2528020"/>
    <lineage>
        <taxon>Bacteria</taxon>
        <taxon>Pseudomonadati</taxon>
        <taxon>Planctomycetota</taxon>
        <taxon>Phycisphaerae</taxon>
        <taxon>Phycisphaerales</taxon>
        <taxon>Phycisphaeraceae</taxon>
        <taxon>Poriferisphaera</taxon>
    </lineage>
</organism>
<dbReference type="Proteomes" id="UP000317369">
    <property type="component" value="Chromosome"/>
</dbReference>
<keyword evidence="1" id="KW-0732">Signal</keyword>
<dbReference type="Pfam" id="PF12092">
    <property type="entry name" value="DUF3568"/>
    <property type="match status" value="1"/>
</dbReference>
<gene>
    <name evidence="2" type="ORF">KS4_13510</name>
</gene>